<evidence type="ECO:0000256" key="4">
    <source>
        <dbReference type="ARBA" id="ARBA00023125"/>
    </source>
</evidence>
<dbReference type="PANTHER" id="PTHR43133:SF8">
    <property type="entry name" value="RNA POLYMERASE SIGMA FACTOR HI_1459-RELATED"/>
    <property type="match status" value="1"/>
</dbReference>
<gene>
    <name evidence="8" type="ORF">K9D25_24265</name>
</gene>
<sequence length="218" mass="24895">MASNSHQDDVPASRGVEDHEAAKPHDRAVQSALVEAQKQILQFLQRRLGDRDAADEVLQRFSLRALERASQLHDVRMVRGWLGRILATTIVDYQRETARRRRREIVVDQAEVENHPVDEELDAAICNCLYRLLPTLKAEYADIIWRADILGEPRNRLAESLGTSLNNLTVRLHRGRQALRKRLEEMCRTCPVHGFLDCHCEKGEQTQAFADAKAKTTP</sequence>
<name>A0A9E7D6N6_9HYPH</name>
<evidence type="ECO:0000313" key="8">
    <source>
        <dbReference type="EMBL" id="UOK73777.1"/>
    </source>
</evidence>
<keyword evidence="8" id="KW-0614">Plasmid</keyword>
<dbReference type="InterPro" id="IPR013325">
    <property type="entry name" value="RNA_pol_sigma_r2"/>
</dbReference>
<evidence type="ECO:0000256" key="5">
    <source>
        <dbReference type="ARBA" id="ARBA00023163"/>
    </source>
</evidence>
<dbReference type="RefSeq" id="WP_244451380.1">
    <property type="nucleotide sequence ID" value="NZ_CP083242.1"/>
</dbReference>
<keyword evidence="3" id="KW-0731">Sigma factor</keyword>
<reference evidence="8" key="1">
    <citation type="submission" date="2021-09" db="EMBL/GenBank/DDBJ databases">
        <title>Network and meta-omics reveal the key degrader and cooperation patterns in an efficient 1,4-dioxane-degrading microbial community.</title>
        <authorList>
            <person name="Dai C."/>
        </authorList>
    </citation>
    <scope>NUCLEOTIDE SEQUENCE</scope>
    <source>
        <strain evidence="8">ZM13</strain>
        <plasmid evidence="8">pC</plasmid>
    </source>
</reference>
<dbReference type="InterPro" id="IPR013249">
    <property type="entry name" value="RNA_pol_sigma70_r4_t2"/>
</dbReference>
<dbReference type="SUPFAM" id="SSF88659">
    <property type="entry name" value="Sigma3 and sigma4 domains of RNA polymerase sigma factors"/>
    <property type="match status" value="1"/>
</dbReference>
<keyword evidence="5" id="KW-0804">Transcription</keyword>
<feature type="region of interest" description="Disordered" evidence="6">
    <location>
        <begin position="1"/>
        <end position="28"/>
    </location>
</feature>
<dbReference type="KEGG" id="apol:K9D25_24265"/>
<dbReference type="InterPro" id="IPR013324">
    <property type="entry name" value="RNA_pol_sigma_r3/r4-like"/>
</dbReference>
<dbReference type="InterPro" id="IPR036388">
    <property type="entry name" value="WH-like_DNA-bd_sf"/>
</dbReference>
<dbReference type="GO" id="GO:0006352">
    <property type="term" value="P:DNA-templated transcription initiation"/>
    <property type="evidence" value="ECO:0007669"/>
    <property type="project" value="InterPro"/>
</dbReference>
<dbReference type="Proteomes" id="UP000831684">
    <property type="component" value="Plasmid pC"/>
</dbReference>
<dbReference type="GO" id="GO:0003677">
    <property type="term" value="F:DNA binding"/>
    <property type="evidence" value="ECO:0007669"/>
    <property type="project" value="UniProtKB-KW"/>
</dbReference>
<geneLocation type="plasmid" evidence="8 9">
    <name>pC</name>
</geneLocation>
<dbReference type="PANTHER" id="PTHR43133">
    <property type="entry name" value="RNA POLYMERASE ECF-TYPE SIGMA FACTO"/>
    <property type="match status" value="1"/>
</dbReference>
<keyword evidence="4" id="KW-0238">DNA-binding</keyword>
<accession>A0A9E7D6N6</accession>
<comment type="similarity">
    <text evidence="1">Belongs to the sigma-70 factor family. ECF subfamily.</text>
</comment>
<dbReference type="Pfam" id="PF08281">
    <property type="entry name" value="Sigma70_r4_2"/>
    <property type="match status" value="1"/>
</dbReference>
<evidence type="ECO:0000256" key="2">
    <source>
        <dbReference type="ARBA" id="ARBA00023015"/>
    </source>
</evidence>
<dbReference type="SUPFAM" id="SSF88946">
    <property type="entry name" value="Sigma2 domain of RNA polymerase sigma factors"/>
    <property type="match status" value="1"/>
</dbReference>
<dbReference type="InterPro" id="IPR039425">
    <property type="entry name" value="RNA_pol_sigma-70-like"/>
</dbReference>
<evidence type="ECO:0000259" key="7">
    <source>
        <dbReference type="Pfam" id="PF08281"/>
    </source>
</evidence>
<evidence type="ECO:0000256" key="6">
    <source>
        <dbReference type="SAM" id="MobiDB-lite"/>
    </source>
</evidence>
<evidence type="ECO:0000313" key="9">
    <source>
        <dbReference type="Proteomes" id="UP000831684"/>
    </source>
</evidence>
<feature type="domain" description="RNA polymerase sigma factor 70 region 4 type 2" evidence="7">
    <location>
        <begin position="127"/>
        <end position="179"/>
    </location>
</feature>
<evidence type="ECO:0000256" key="1">
    <source>
        <dbReference type="ARBA" id="ARBA00010641"/>
    </source>
</evidence>
<dbReference type="AlphaFoldDB" id="A0A9E7D6N6"/>
<organism evidence="8 9">
    <name type="scientific">Ancylobacter polymorphus</name>
    <dbReference type="NCBI Taxonomy" id="223390"/>
    <lineage>
        <taxon>Bacteria</taxon>
        <taxon>Pseudomonadati</taxon>
        <taxon>Pseudomonadota</taxon>
        <taxon>Alphaproteobacteria</taxon>
        <taxon>Hyphomicrobiales</taxon>
        <taxon>Xanthobacteraceae</taxon>
        <taxon>Ancylobacter</taxon>
    </lineage>
</organism>
<protein>
    <submittedName>
        <fullName evidence="8">RNA polymerase subunit sigma-70</fullName>
    </submittedName>
</protein>
<proteinExistence type="inferred from homology"/>
<dbReference type="Gene3D" id="1.10.1740.10">
    <property type="match status" value="1"/>
</dbReference>
<keyword evidence="2" id="KW-0805">Transcription regulation</keyword>
<dbReference type="GO" id="GO:0016987">
    <property type="term" value="F:sigma factor activity"/>
    <property type="evidence" value="ECO:0007669"/>
    <property type="project" value="UniProtKB-KW"/>
</dbReference>
<evidence type="ECO:0000256" key="3">
    <source>
        <dbReference type="ARBA" id="ARBA00023082"/>
    </source>
</evidence>
<dbReference type="Gene3D" id="1.10.10.10">
    <property type="entry name" value="Winged helix-like DNA-binding domain superfamily/Winged helix DNA-binding domain"/>
    <property type="match status" value="1"/>
</dbReference>
<dbReference type="EMBL" id="CP083242">
    <property type="protein sequence ID" value="UOK73777.1"/>
    <property type="molecule type" value="Genomic_DNA"/>
</dbReference>